<dbReference type="GO" id="GO:0006355">
    <property type="term" value="P:regulation of DNA-templated transcription"/>
    <property type="evidence" value="ECO:0007669"/>
    <property type="project" value="UniProtKB-ARBA"/>
</dbReference>
<name>A0A1Y5SRS0_9RHOB</name>
<dbReference type="EMBL" id="FWFQ01000015">
    <property type="protein sequence ID" value="SLN45071.1"/>
    <property type="molecule type" value="Genomic_DNA"/>
</dbReference>
<evidence type="ECO:0000256" key="3">
    <source>
        <dbReference type="ARBA" id="ARBA00023163"/>
    </source>
</evidence>
<keyword evidence="2" id="KW-0238">DNA-binding</keyword>
<sequence>MEFSDQDIRILREVQRDSSASLAELSERCRIPQSTLWRRLNDLEAAGLVKGRVALLDPAKLHLKLVVFANVSLRDHSEQAVSEFAAVVSAHPEIMECHAVSGASDYILKIRVRDVEAYERFMTHTLLRNRHVGAVHSSFGLRELKYTTQLPI</sequence>
<evidence type="ECO:0000256" key="1">
    <source>
        <dbReference type="ARBA" id="ARBA00023015"/>
    </source>
</evidence>
<dbReference type="GO" id="GO:0043565">
    <property type="term" value="F:sequence-specific DNA binding"/>
    <property type="evidence" value="ECO:0007669"/>
    <property type="project" value="InterPro"/>
</dbReference>
<dbReference type="Pfam" id="PF13412">
    <property type="entry name" value="HTH_24"/>
    <property type="match status" value="1"/>
</dbReference>
<dbReference type="PANTHER" id="PTHR30154">
    <property type="entry name" value="LEUCINE-RESPONSIVE REGULATORY PROTEIN"/>
    <property type="match status" value="1"/>
</dbReference>
<dbReference type="InterPro" id="IPR036390">
    <property type="entry name" value="WH_DNA-bd_sf"/>
</dbReference>
<keyword evidence="1" id="KW-0805">Transcription regulation</keyword>
<keyword evidence="6" id="KW-1185">Reference proteome</keyword>
<feature type="domain" description="HTH asnC-type" evidence="4">
    <location>
        <begin position="3"/>
        <end position="72"/>
    </location>
</feature>
<organism evidence="5 6">
    <name type="scientific">Pseudoruegeria aquimaris</name>
    <dbReference type="NCBI Taxonomy" id="393663"/>
    <lineage>
        <taxon>Bacteria</taxon>
        <taxon>Pseudomonadati</taxon>
        <taxon>Pseudomonadota</taxon>
        <taxon>Alphaproteobacteria</taxon>
        <taxon>Rhodobacterales</taxon>
        <taxon>Roseobacteraceae</taxon>
        <taxon>Pseudoruegeria</taxon>
    </lineage>
</organism>
<dbReference type="PROSITE" id="PS50956">
    <property type="entry name" value="HTH_ASNC_2"/>
    <property type="match status" value="1"/>
</dbReference>
<dbReference type="Gene3D" id="1.10.10.10">
    <property type="entry name" value="Winged helix-like DNA-binding domain superfamily/Winged helix DNA-binding domain"/>
    <property type="match status" value="1"/>
</dbReference>
<dbReference type="CDD" id="cd00090">
    <property type="entry name" value="HTH_ARSR"/>
    <property type="match status" value="1"/>
</dbReference>
<dbReference type="RefSeq" id="WP_085868846.1">
    <property type="nucleotide sequence ID" value="NZ_FWFQ01000015.1"/>
</dbReference>
<dbReference type="SUPFAM" id="SSF46785">
    <property type="entry name" value="Winged helix' DNA-binding domain"/>
    <property type="match status" value="1"/>
</dbReference>
<dbReference type="InterPro" id="IPR019887">
    <property type="entry name" value="Tscrpt_reg_AsnC/Lrp_C"/>
</dbReference>
<evidence type="ECO:0000256" key="2">
    <source>
        <dbReference type="ARBA" id="ARBA00023125"/>
    </source>
</evidence>
<dbReference type="GO" id="GO:0043200">
    <property type="term" value="P:response to amino acid"/>
    <property type="evidence" value="ECO:0007669"/>
    <property type="project" value="TreeGrafter"/>
</dbReference>
<dbReference type="OrthoDB" id="9802341at2"/>
<evidence type="ECO:0000313" key="5">
    <source>
        <dbReference type="EMBL" id="SLN45071.1"/>
    </source>
</evidence>
<dbReference type="SUPFAM" id="SSF54909">
    <property type="entry name" value="Dimeric alpha+beta barrel"/>
    <property type="match status" value="1"/>
</dbReference>
<dbReference type="PANTHER" id="PTHR30154:SF34">
    <property type="entry name" value="TRANSCRIPTIONAL REGULATOR AZLB"/>
    <property type="match status" value="1"/>
</dbReference>
<gene>
    <name evidence="5" type="primary">lrp_11</name>
    <name evidence="5" type="ORF">PSA7680_02292</name>
</gene>
<dbReference type="InterPro" id="IPR000485">
    <property type="entry name" value="AsnC-type_HTH_dom"/>
</dbReference>
<dbReference type="GO" id="GO:0005829">
    <property type="term" value="C:cytosol"/>
    <property type="evidence" value="ECO:0007669"/>
    <property type="project" value="TreeGrafter"/>
</dbReference>
<dbReference type="Pfam" id="PF01037">
    <property type="entry name" value="AsnC_trans_reg"/>
    <property type="match status" value="1"/>
</dbReference>
<dbReference type="AlphaFoldDB" id="A0A1Y5SRS0"/>
<dbReference type="InterPro" id="IPR011991">
    <property type="entry name" value="ArsR-like_HTH"/>
</dbReference>
<dbReference type="Gene3D" id="3.30.70.920">
    <property type="match status" value="1"/>
</dbReference>
<evidence type="ECO:0000313" key="6">
    <source>
        <dbReference type="Proteomes" id="UP000193409"/>
    </source>
</evidence>
<reference evidence="5 6" key="1">
    <citation type="submission" date="2017-03" db="EMBL/GenBank/DDBJ databases">
        <authorList>
            <person name="Afonso C.L."/>
            <person name="Miller P.J."/>
            <person name="Scott M.A."/>
            <person name="Spackman E."/>
            <person name="Goraichik I."/>
            <person name="Dimitrov K.M."/>
            <person name="Suarez D.L."/>
            <person name="Swayne D.E."/>
        </authorList>
    </citation>
    <scope>NUCLEOTIDE SEQUENCE [LARGE SCALE GENOMIC DNA]</scope>
    <source>
        <strain evidence="5 6">CECT 7680</strain>
    </source>
</reference>
<proteinExistence type="predicted"/>
<dbReference type="InterPro" id="IPR036388">
    <property type="entry name" value="WH-like_DNA-bd_sf"/>
</dbReference>
<dbReference type="SMART" id="SM00344">
    <property type="entry name" value="HTH_ASNC"/>
    <property type="match status" value="1"/>
</dbReference>
<accession>A0A1Y5SRS0</accession>
<dbReference type="InterPro" id="IPR019888">
    <property type="entry name" value="Tscrpt_reg_AsnC-like"/>
</dbReference>
<evidence type="ECO:0000259" key="4">
    <source>
        <dbReference type="PROSITE" id="PS50956"/>
    </source>
</evidence>
<keyword evidence="3" id="KW-0804">Transcription</keyword>
<protein>
    <submittedName>
        <fullName evidence="5">Leucine-responsive regulatory protein</fullName>
    </submittedName>
</protein>
<dbReference type="Proteomes" id="UP000193409">
    <property type="component" value="Unassembled WGS sequence"/>
</dbReference>
<dbReference type="InterPro" id="IPR011008">
    <property type="entry name" value="Dimeric_a/b-barrel"/>
</dbReference>